<dbReference type="AlphaFoldDB" id="A0A7V5H3L9"/>
<dbReference type="EMBL" id="DRTD01000288">
    <property type="protein sequence ID" value="HHE54905.1"/>
    <property type="molecule type" value="Genomic_DNA"/>
</dbReference>
<evidence type="ECO:0000313" key="1">
    <source>
        <dbReference type="EMBL" id="HHE54905.1"/>
    </source>
</evidence>
<dbReference type="Gene3D" id="1.25.40.10">
    <property type="entry name" value="Tetratricopeptide repeat domain"/>
    <property type="match status" value="1"/>
</dbReference>
<dbReference type="SUPFAM" id="SSF48452">
    <property type="entry name" value="TPR-like"/>
    <property type="match status" value="1"/>
</dbReference>
<reference evidence="1" key="1">
    <citation type="journal article" date="2020" name="mSystems">
        <title>Genome- and Community-Level Interaction Insights into Carbon Utilization and Element Cycling Functions of Hydrothermarchaeota in Hydrothermal Sediment.</title>
        <authorList>
            <person name="Zhou Z."/>
            <person name="Liu Y."/>
            <person name="Xu W."/>
            <person name="Pan J."/>
            <person name="Luo Z.H."/>
            <person name="Li M."/>
        </authorList>
    </citation>
    <scope>NUCLEOTIDE SEQUENCE [LARGE SCALE GENOMIC DNA]</scope>
    <source>
        <strain evidence="1">HyVt-76</strain>
    </source>
</reference>
<proteinExistence type="predicted"/>
<dbReference type="InterPro" id="IPR011990">
    <property type="entry name" value="TPR-like_helical_dom_sf"/>
</dbReference>
<comment type="caution">
    <text evidence="1">The sequence shown here is derived from an EMBL/GenBank/DDBJ whole genome shotgun (WGS) entry which is preliminary data.</text>
</comment>
<name>A0A7V5H3L9_CALAY</name>
<accession>A0A7V5H3L9</accession>
<evidence type="ECO:0008006" key="2">
    <source>
        <dbReference type="Google" id="ProtNLM"/>
    </source>
</evidence>
<gene>
    <name evidence="1" type="ORF">ENL21_03925</name>
</gene>
<protein>
    <recommendedName>
        <fullName evidence="2">GWxTD domain-containing protein</fullName>
    </recommendedName>
</protein>
<dbReference type="Proteomes" id="UP000886111">
    <property type="component" value="Unassembled WGS sequence"/>
</dbReference>
<organism evidence="1">
    <name type="scientific">Caldithrix abyssi</name>
    <dbReference type="NCBI Taxonomy" id="187145"/>
    <lineage>
        <taxon>Bacteria</taxon>
        <taxon>Pseudomonadati</taxon>
        <taxon>Calditrichota</taxon>
        <taxon>Calditrichia</taxon>
        <taxon>Calditrichales</taxon>
        <taxon>Calditrichaceae</taxon>
        <taxon>Caldithrix</taxon>
    </lineage>
</organism>
<sequence length="681" mass="80594">MVIKADENNIEAHYQMAIADRQDAIGRDQIWKRIMWRNSKKHFLKVIELDSTYKEVFNEFAQLKLQQEEYEDAINLCLRQLRIKPKAPNARYDIFQFYDSFLYHGGETAIIQTRNKDKYQLKWLKQRNGPYDQYFLGEKYRRLEQFDKADSIFHALLKRALPFPKAPIYLSLVRLYYQTNQPEIAEKTYWQAIDQLKQFWEMRFVFDDIKYIMTDRDLRQRFKSLKAVKDFYRRFWNKHNPLGSLPYNPRLAEHYRRLIKAEKDFVYDRIRLEINNPDRLGVLKLPQIVLRNTKFNDKGLVYIRYGEPDDRAVALNDGMASNESWLYYPTAYNPKLIFHFEISEHAPPGDWRLVPVPSDRNMLESRLGWDPTLDRYLFANNELEARSVLHELRMKAENTIPAAMERERPTWSDTLKPINLNLTSARFRSQNLKNDYLIWVSIDLNSVDNLTSNEDTIYMETGLAVFDSTWQQLKRFLNVTPVFLKDTVHIFHNHYILPYTFESDQDKLYLSTHVRSTKGKQLGGFRFALDSQPFDPKALNISDLVLGRKIEPSTQKSPYVFHNMFIEPNLTFKFDRDQLVYLYFELYNLTLKNGQTEYEITQIVRPVKTKNLFTNFKRLLGIGTKEILITRNQVGASPTAAEYSAFDFSALPTGKKELVIMVKDLNSGQKVSNKIKFELVD</sequence>